<dbReference type="InterPro" id="IPR036390">
    <property type="entry name" value="WH_DNA-bd_sf"/>
</dbReference>
<evidence type="ECO:0000256" key="1">
    <source>
        <dbReference type="ARBA" id="ARBA00004651"/>
    </source>
</evidence>
<feature type="binding site" evidence="13">
    <location>
        <begin position="476"/>
        <end position="483"/>
    </location>
    <ligand>
        <name>ATP</name>
        <dbReference type="ChEBI" id="CHEBI:30616"/>
    </ligand>
</feature>
<evidence type="ECO:0000256" key="3">
    <source>
        <dbReference type="ARBA" id="ARBA00022475"/>
    </source>
</evidence>
<evidence type="ECO:0000313" key="16">
    <source>
        <dbReference type="EMBL" id="MFD0983987.1"/>
    </source>
</evidence>
<dbReference type="Gene3D" id="3.30.980.40">
    <property type="match status" value="1"/>
</dbReference>
<dbReference type="InterPro" id="IPR018541">
    <property type="entry name" value="Ftsk_gamma"/>
</dbReference>
<keyword evidence="7" id="KW-0159">Chromosome partition</keyword>
<dbReference type="InterPro" id="IPR041027">
    <property type="entry name" value="FtsK_alpha"/>
</dbReference>
<organism evidence="16 17">
    <name type="scientific">Flavobacterium myungsuense</name>
    <dbReference type="NCBI Taxonomy" id="651823"/>
    <lineage>
        <taxon>Bacteria</taxon>
        <taxon>Pseudomonadati</taxon>
        <taxon>Bacteroidota</taxon>
        <taxon>Flavobacteriia</taxon>
        <taxon>Flavobacteriales</taxon>
        <taxon>Flavobacteriaceae</taxon>
        <taxon>Flavobacterium</taxon>
    </lineage>
</organism>
<accession>A0ABW3J327</accession>
<dbReference type="Pfam" id="PF17854">
    <property type="entry name" value="FtsK_alpha"/>
    <property type="match status" value="1"/>
</dbReference>
<dbReference type="InterPro" id="IPR002543">
    <property type="entry name" value="FtsK_dom"/>
</dbReference>
<dbReference type="PROSITE" id="PS50901">
    <property type="entry name" value="FTSK"/>
    <property type="match status" value="1"/>
</dbReference>
<feature type="transmembrane region" description="Helical" evidence="14">
    <location>
        <begin position="31"/>
        <end position="53"/>
    </location>
</feature>
<keyword evidence="3" id="KW-1003">Cell membrane</keyword>
<evidence type="ECO:0000256" key="7">
    <source>
        <dbReference type="ARBA" id="ARBA00022829"/>
    </source>
</evidence>
<dbReference type="Pfam" id="PF09397">
    <property type="entry name" value="FtsK_gamma"/>
    <property type="match status" value="1"/>
</dbReference>
<dbReference type="PANTHER" id="PTHR22683:SF41">
    <property type="entry name" value="DNA TRANSLOCASE FTSK"/>
    <property type="match status" value="1"/>
</dbReference>
<dbReference type="SUPFAM" id="SSF46785">
    <property type="entry name" value="Winged helix' DNA-binding domain"/>
    <property type="match status" value="1"/>
</dbReference>
<comment type="similarity">
    <text evidence="2">Belongs to the FtsK/SpoIIIE/SftA family.</text>
</comment>
<evidence type="ECO:0000256" key="14">
    <source>
        <dbReference type="SAM" id="Phobius"/>
    </source>
</evidence>
<name>A0ABW3J327_9FLAO</name>
<dbReference type="SMART" id="SM00843">
    <property type="entry name" value="Ftsk_gamma"/>
    <property type="match status" value="1"/>
</dbReference>
<evidence type="ECO:0000256" key="4">
    <source>
        <dbReference type="ARBA" id="ARBA00022618"/>
    </source>
</evidence>
<reference evidence="17" key="1">
    <citation type="journal article" date="2019" name="Int. J. Syst. Evol. Microbiol.">
        <title>The Global Catalogue of Microorganisms (GCM) 10K type strain sequencing project: providing services to taxonomists for standard genome sequencing and annotation.</title>
        <authorList>
            <consortium name="The Broad Institute Genomics Platform"/>
            <consortium name="The Broad Institute Genome Sequencing Center for Infectious Disease"/>
            <person name="Wu L."/>
            <person name="Ma J."/>
        </authorList>
    </citation>
    <scope>NUCLEOTIDE SEQUENCE [LARGE SCALE GENOMIC DNA]</scope>
    <source>
        <strain evidence="17">CECT 7649</strain>
    </source>
</reference>
<dbReference type="Gene3D" id="3.40.50.300">
    <property type="entry name" value="P-loop containing nucleotide triphosphate hydrolases"/>
    <property type="match status" value="1"/>
</dbReference>
<dbReference type="EMBL" id="JBHTIZ010000013">
    <property type="protein sequence ID" value="MFD0983987.1"/>
    <property type="molecule type" value="Genomic_DNA"/>
</dbReference>
<keyword evidence="9 14" id="KW-1133">Transmembrane helix</keyword>
<feature type="transmembrane region" description="Helical" evidence="14">
    <location>
        <begin position="124"/>
        <end position="144"/>
    </location>
</feature>
<keyword evidence="17" id="KW-1185">Reference proteome</keyword>
<evidence type="ECO:0000313" key="17">
    <source>
        <dbReference type="Proteomes" id="UP001597051"/>
    </source>
</evidence>
<dbReference type="Pfam" id="PF01580">
    <property type="entry name" value="FtsK_SpoIIIE"/>
    <property type="match status" value="1"/>
</dbReference>
<keyword evidence="4" id="KW-0132">Cell division</keyword>
<comment type="caution">
    <text evidence="16">The sequence shown here is derived from an EMBL/GenBank/DDBJ whole genome shotgun (WGS) entry which is preliminary data.</text>
</comment>
<dbReference type="InterPro" id="IPR036388">
    <property type="entry name" value="WH-like_DNA-bd_sf"/>
</dbReference>
<feature type="domain" description="FtsK" evidence="15">
    <location>
        <begin position="459"/>
        <end position="663"/>
    </location>
</feature>
<evidence type="ECO:0000256" key="5">
    <source>
        <dbReference type="ARBA" id="ARBA00022692"/>
    </source>
</evidence>
<evidence type="ECO:0000259" key="15">
    <source>
        <dbReference type="PROSITE" id="PS50901"/>
    </source>
</evidence>
<evidence type="ECO:0000256" key="9">
    <source>
        <dbReference type="ARBA" id="ARBA00022989"/>
    </source>
</evidence>
<feature type="transmembrane region" description="Helical" evidence="14">
    <location>
        <begin position="87"/>
        <end position="112"/>
    </location>
</feature>
<protein>
    <submittedName>
        <fullName evidence="16">DNA translocase FtsK</fullName>
    </submittedName>
</protein>
<evidence type="ECO:0000256" key="12">
    <source>
        <dbReference type="ARBA" id="ARBA00023306"/>
    </source>
</evidence>
<proteinExistence type="inferred from homology"/>
<evidence type="ECO:0000256" key="6">
    <source>
        <dbReference type="ARBA" id="ARBA00022741"/>
    </source>
</evidence>
<dbReference type="Pfam" id="PF13491">
    <property type="entry name" value="FtsK_4TM"/>
    <property type="match status" value="1"/>
</dbReference>
<dbReference type="InterPro" id="IPR025199">
    <property type="entry name" value="FtsK_4TM"/>
</dbReference>
<evidence type="ECO:0000256" key="11">
    <source>
        <dbReference type="ARBA" id="ARBA00023136"/>
    </source>
</evidence>
<dbReference type="Gene3D" id="1.10.10.10">
    <property type="entry name" value="Winged helix-like DNA-binding domain superfamily/Winged helix DNA-binding domain"/>
    <property type="match status" value="1"/>
</dbReference>
<comment type="subcellular location">
    <subcellularLocation>
        <location evidence="1">Cell membrane</location>
        <topology evidence="1">Multi-pass membrane protein</topology>
    </subcellularLocation>
</comment>
<dbReference type="Proteomes" id="UP001597051">
    <property type="component" value="Unassembled WGS sequence"/>
</dbReference>
<keyword evidence="11 14" id="KW-0472">Membrane</keyword>
<dbReference type="PANTHER" id="PTHR22683">
    <property type="entry name" value="SPORULATION PROTEIN RELATED"/>
    <property type="match status" value="1"/>
</dbReference>
<keyword evidence="10" id="KW-0238">DNA-binding</keyword>
<evidence type="ECO:0000256" key="2">
    <source>
        <dbReference type="ARBA" id="ARBA00006474"/>
    </source>
</evidence>
<dbReference type="InterPro" id="IPR027417">
    <property type="entry name" value="P-loop_NTPase"/>
</dbReference>
<keyword evidence="12" id="KW-0131">Cell cycle</keyword>
<sequence length="815" mass="90878">MAKTTKTTTDKKIDNTSEQKKSWKITRQQKMLFGSLLMLFSIALLVAFISFYIHGQEDQSAVLEIGNKNETVNNWLGKFGAIIADFFIYRGFGLASFLFVKLFFLTGAFLALDISLLKLKNIWFWDLFVMIILSVLCSFCFSNLPELGGTIGYEINLLSQTYLGKTGTLLVLSFGIIIYLIYKIRVSPDAIKSFFERSSKEISDDLKTSKTPIISNDYNLEEFAVNEEDEDEDEEIEEPELKPISKFEINKESLKPTIQHASEIQLEPSIKQSVAPTPELIHTNDEAFVIEKSKEEDIIEENLASRLVADFGLFDPTLDLSNYKFPTLDLLKEYSTGGITINQEELEENKNKIVETLRNYKIEIAQIKATVGPSVTLYEIVPEAGIRISKIKSLEDDIALSLAALGIRIIAPIPGKGTIGIEVPNKNPTMVSMKSVIGSAKFQEAEMELPIALGKTISNETFVVDLAKMPHLLMAGATGQGKSVGLNAVLTSLLYKKHPAEVKFVLVDPKKVELTLFNKIERHYLAKLPDSGDAIITDNAKVVNTLNSLCVEMDNRYSLLKDAMVRNIKEYNEKFKSRKLNPENGHRFLPYIVLVVDEFADLIMTAGKEVEVPIARLAQLARAIGIHLIIATQRPSVNVITGLIKANFPARIAFRVTSKIDSRTILDTQGADQLIGRGDMLYTNGNDVVRVQCAFIDTPEVEKITEFIGSQKAYPDAYLLPEFIGEESGINLDIDISERDSMFREAAEIIVTSQQGSASLLQRKLKLGYNRAGRLIDQLEAAGIVGPFEGSKARSVNILDMNALDQFFNNEQNNS</sequence>
<evidence type="ECO:0000256" key="13">
    <source>
        <dbReference type="PROSITE-ProRule" id="PRU00289"/>
    </source>
</evidence>
<keyword evidence="8 13" id="KW-0067">ATP-binding</keyword>
<dbReference type="SUPFAM" id="SSF52540">
    <property type="entry name" value="P-loop containing nucleoside triphosphate hydrolases"/>
    <property type="match status" value="1"/>
</dbReference>
<dbReference type="RefSeq" id="WP_379756508.1">
    <property type="nucleotide sequence ID" value="NZ_JBHSYB010000025.1"/>
</dbReference>
<keyword evidence="6 13" id="KW-0547">Nucleotide-binding</keyword>
<evidence type="ECO:0000256" key="8">
    <source>
        <dbReference type="ARBA" id="ARBA00022840"/>
    </source>
</evidence>
<evidence type="ECO:0000256" key="10">
    <source>
        <dbReference type="ARBA" id="ARBA00023125"/>
    </source>
</evidence>
<feature type="transmembrane region" description="Helical" evidence="14">
    <location>
        <begin position="164"/>
        <end position="182"/>
    </location>
</feature>
<gene>
    <name evidence="16" type="ORF">ACFQ0S_05790</name>
</gene>
<keyword evidence="5 14" id="KW-0812">Transmembrane</keyword>
<dbReference type="InterPro" id="IPR050206">
    <property type="entry name" value="FtsK/SpoIIIE/SftA"/>
</dbReference>